<keyword evidence="3 5" id="KW-0560">Oxidoreductase</keyword>
<dbReference type="Proteomes" id="UP000734854">
    <property type="component" value="Unassembled WGS sequence"/>
</dbReference>
<comment type="similarity">
    <text evidence="1 5">Belongs to the iron/ascorbate-dependent oxidoreductase family.</text>
</comment>
<keyword evidence="2 5" id="KW-0479">Metal-binding</keyword>
<name>A0A8J5HIS5_ZINOF</name>
<proteinExistence type="inferred from homology"/>
<dbReference type="EMBL" id="JACMSC010000004">
    <property type="protein sequence ID" value="KAG6525611.1"/>
    <property type="molecule type" value="Genomic_DNA"/>
</dbReference>
<protein>
    <recommendedName>
        <fullName evidence="6">Fe2OG dioxygenase domain-containing protein</fullName>
    </recommendedName>
</protein>
<gene>
    <name evidence="7" type="ORF">ZIOFF_015573</name>
</gene>
<reference evidence="7 8" key="1">
    <citation type="submission" date="2020-08" db="EMBL/GenBank/DDBJ databases">
        <title>Plant Genome Project.</title>
        <authorList>
            <person name="Zhang R.-G."/>
        </authorList>
    </citation>
    <scope>NUCLEOTIDE SEQUENCE [LARGE SCALE GENOMIC DNA]</scope>
    <source>
        <tissue evidence="7">Rhizome</tissue>
    </source>
</reference>
<feature type="domain" description="Fe2OG dioxygenase" evidence="6">
    <location>
        <begin position="329"/>
        <end position="429"/>
    </location>
</feature>
<dbReference type="InterPro" id="IPR026992">
    <property type="entry name" value="DIOX_N"/>
</dbReference>
<dbReference type="SUPFAM" id="SSF51197">
    <property type="entry name" value="Clavaminate synthase-like"/>
    <property type="match status" value="2"/>
</dbReference>
<dbReference type="PROSITE" id="PS51471">
    <property type="entry name" value="FE2OG_OXY"/>
    <property type="match status" value="1"/>
</dbReference>
<dbReference type="InterPro" id="IPR005123">
    <property type="entry name" value="Oxoglu/Fe-dep_dioxygenase_dom"/>
</dbReference>
<organism evidence="7 8">
    <name type="scientific">Zingiber officinale</name>
    <name type="common">Ginger</name>
    <name type="synonym">Amomum zingiber</name>
    <dbReference type="NCBI Taxonomy" id="94328"/>
    <lineage>
        <taxon>Eukaryota</taxon>
        <taxon>Viridiplantae</taxon>
        <taxon>Streptophyta</taxon>
        <taxon>Embryophyta</taxon>
        <taxon>Tracheophyta</taxon>
        <taxon>Spermatophyta</taxon>
        <taxon>Magnoliopsida</taxon>
        <taxon>Liliopsida</taxon>
        <taxon>Zingiberales</taxon>
        <taxon>Zingiberaceae</taxon>
        <taxon>Zingiber</taxon>
    </lineage>
</organism>
<evidence type="ECO:0000256" key="5">
    <source>
        <dbReference type="RuleBase" id="RU003682"/>
    </source>
</evidence>
<evidence type="ECO:0000256" key="2">
    <source>
        <dbReference type="ARBA" id="ARBA00022723"/>
    </source>
</evidence>
<dbReference type="FunFam" id="2.60.120.330:FF:000026">
    <property type="entry name" value="DIBOA-glucoside dioxygenase BX6"/>
    <property type="match status" value="1"/>
</dbReference>
<dbReference type="PANTHER" id="PTHR10209">
    <property type="entry name" value="OXIDOREDUCTASE, 2OG-FE II OXYGENASE FAMILY PROTEIN"/>
    <property type="match status" value="1"/>
</dbReference>
<dbReference type="GO" id="GO:0051213">
    <property type="term" value="F:dioxygenase activity"/>
    <property type="evidence" value="ECO:0007669"/>
    <property type="project" value="UniProtKB-ARBA"/>
</dbReference>
<dbReference type="InterPro" id="IPR044861">
    <property type="entry name" value="IPNS-like_FE2OG_OXY"/>
</dbReference>
<evidence type="ECO:0000256" key="4">
    <source>
        <dbReference type="ARBA" id="ARBA00023004"/>
    </source>
</evidence>
<keyword evidence="8" id="KW-1185">Reference proteome</keyword>
<dbReference type="PANTHER" id="PTHR10209:SF428">
    <property type="entry name" value="OS04G0182200 PROTEIN"/>
    <property type="match status" value="1"/>
</dbReference>
<keyword evidence="4 5" id="KW-0408">Iron</keyword>
<evidence type="ECO:0000256" key="1">
    <source>
        <dbReference type="ARBA" id="ARBA00008056"/>
    </source>
</evidence>
<evidence type="ECO:0000256" key="3">
    <source>
        <dbReference type="ARBA" id="ARBA00023002"/>
    </source>
</evidence>
<dbReference type="GO" id="GO:0046872">
    <property type="term" value="F:metal ion binding"/>
    <property type="evidence" value="ECO:0007669"/>
    <property type="project" value="UniProtKB-KW"/>
</dbReference>
<evidence type="ECO:0000313" key="8">
    <source>
        <dbReference type="Proteomes" id="UP000734854"/>
    </source>
</evidence>
<dbReference type="Gene3D" id="2.60.120.330">
    <property type="entry name" value="B-lactam Antibiotic, Isopenicillin N Synthase, Chain"/>
    <property type="match status" value="2"/>
</dbReference>
<evidence type="ECO:0000259" key="6">
    <source>
        <dbReference type="PROSITE" id="PS51471"/>
    </source>
</evidence>
<dbReference type="Pfam" id="PF03171">
    <property type="entry name" value="2OG-FeII_Oxy"/>
    <property type="match status" value="1"/>
</dbReference>
<evidence type="ECO:0000313" key="7">
    <source>
        <dbReference type="EMBL" id="KAG6525611.1"/>
    </source>
</evidence>
<dbReference type="Pfam" id="PF14226">
    <property type="entry name" value="DIOX_N"/>
    <property type="match status" value="1"/>
</dbReference>
<sequence>MAGAGASIADDFYDRLADLKAFDATKSGVQGLVTRRASEVPRIFQRTSEHQHAPGRIEMDHQAAVPVIDLAGSQREEAVAEIRRACQEWGFFQLVGHGVPPGAMENALVGVRAFHEGDPEVKAALYSRDGGRAAKYSSNFDLYASRVANWRDTLTCRMLPDPPKPEELPQSCRFLLPTKATLTNHRVRSPLIMMSMLQISYPHTDLPWRLCGFQTKDPAMQEEPKEIIDDGEELCTTSAKGLQPNEDEKLSEDELLMADSVLKWQCGVFLSLVIDNRMNAFDFINLTTEKEALFEYSKHIGNLGHTLFELLSEALGLNPAHLEEMKCNQGQILFCHYYPPCPEPEVAIGTSAHSDSGFLTVLLQDHIGGLQVFHNDKWVEVPPIPGALVINIADLLQLISNDRFKSVEHRVVAKREGPRISIACFFSTHFHPCSTRLYGPIKELISEENPPLYKETMVIDYVAYYYSRGLDGKSTISHFRLS</sequence>
<dbReference type="InterPro" id="IPR027443">
    <property type="entry name" value="IPNS-like_sf"/>
</dbReference>
<dbReference type="AlphaFoldDB" id="A0A8J5HIS5"/>
<comment type="caution">
    <text evidence="7">The sequence shown here is derived from an EMBL/GenBank/DDBJ whole genome shotgun (WGS) entry which is preliminary data.</text>
</comment>
<accession>A0A8J5HIS5</accession>